<dbReference type="PaxDb" id="55529-EKX43812"/>
<feature type="compositionally biased region" description="Basic and acidic residues" evidence="2">
    <location>
        <begin position="703"/>
        <end position="719"/>
    </location>
</feature>
<dbReference type="GO" id="GO:0016020">
    <property type="term" value="C:membrane"/>
    <property type="evidence" value="ECO:0007669"/>
    <property type="project" value="InterPro"/>
</dbReference>
<dbReference type="EMBL" id="JH993008">
    <property type="protein sequence ID" value="EKX43812.1"/>
    <property type="molecule type" value="Genomic_DNA"/>
</dbReference>
<feature type="transmembrane region" description="Helical" evidence="3">
    <location>
        <begin position="314"/>
        <end position="333"/>
    </location>
</feature>
<dbReference type="HOGENOM" id="CLU_321967_0_0_1"/>
<keyword evidence="3" id="KW-1133">Transmembrane helix</keyword>
<evidence type="ECO:0000256" key="2">
    <source>
        <dbReference type="SAM" id="MobiDB-lite"/>
    </source>
</evidence>
<name>L1J686_GUITC</name>
<dbReference type="GO" id="GO:0016286">
    <property type="term" value="F:small conductance calcium-activated potassium channel activity"/>
    <property type="evidence" value="ECO:0007669"/>
    <property type="project" value="InterPro"/>
</dbReference>
<evidence type="ECO:0000313" key="4">
    <source>
        <dbReference type="EMBL" id="EKX43812.1"/>
    </source>
</evidence>
<dbReference type="InterPro" id="IPR015449">
    <property type="entry name" value="K_chnl_Ca-activ_SK"/>
</dbReference>
<feature type="transmembrane region" description="Helical" evidence="3">
    <location>
        <begin position="345"/>
        <end position="369"/>
    </location>
</feature>
<keyword evidence="3" id="KW-0812">Transmembrane</keyword>
<feature type="region of interest" description="Disordered" evidence="2">
    <location>
        <begin position="681"/>
        <end position="815"/>
    </location>
</feature>
<dbReference type="GeneID" id="17300410"/>
<dbReference type="EnsemblProtists" id="EKX43812">
    <property type="protein sequence ID" value="EKX43812"/>
    <property type="gene ID" value="GUITHDRAFT_110266"/>
</dbReference>
<dbReference type="AlphaFoldDB" id="L1J686"/>
<feature type="compositionally biased region" description="Low complexity" evidence="2">
    <location>
        <begin position="687"/>
        <end position="696"/>
    </location>
</feature>
<evidence type="ECO:0000313" key="5">
    <source>
        <dbReference type="EnsemblProtists" id="EKX43812"/>
    </source>
</evidence>
<sequence>MILKNFITIIETEFFPVFSRLSLRTRAAARGFLKSGVDAEVKKIISLFRTLTGFQSLNVIFAIVGLIFGIRANELCTRGYQPTEEEIADGYPDPFSKDPLGSECQDVYLVKTGCTIFTVFLLICMVWQFRYRLVISKLKHSAQSMHAQGESIRFNRETSDREERVTTMNRLLNFCGLHWRLLISFVFEFVACMIHPISGISRDYRNEMMGRVVYYRFEAVCVSVMFIRLFHFLRLLSYWLQYSTYKRYLTETCENKGMVFLLLHDPSIHPGLFMFKENAAQNPELYLTSFLFVAIFCGGYLIRIAEVAASLAHAAYAWNNFWLALLAMTTSYYGDLAPITHYGRLICAILMMIGPLLLLYCIQFPLGFLGKTEQEQRVKKRIDAEMMKTALRTAAARVLQFRYRQVHLPMFAGGRRILTQKQLNEHQSALLLDLKKASNLMIDHQWIFPHSDTRHKMKEKEREKQVQTKKSREEMSSVEHQSPLSRCTTCKDCLSIFHEMKFLFQDIKEENRESVSEIRAQMTELRNMMMETRDKETDLHPKVSEVHVQDNTQWLERKASSSSYKSTLEKFEALVPSFDSLEKPSRKNDKEPVTIRREGVGITLTGYEISEEECVAIFNQLDAYKHGRLTKDQVEQGLIAIPELKKRLGDITCMFTDKNGDGISVNDFMAFCGLAKLSDKKKEKRTSSGTSDSSSSAFRLPQRRSDDERKRGQLTERSRSMSHAFSSKNDSPTLTGSNLFPRLDLQRVRSSDPAQATPRSRPGSRPIEPTPRYSDGTRSIAGLQEINYSGKRRSAEDRTSPTSPRGRSDPPLNYRPLHTWDAKAASMAEKDKTSQITGNLTYVGDEVEQNAIPPKFSLREVTPEIIHMRRDNFHTGHGGKLTPRTPRMRDVDEKLLLDSD</sequence>
<dbReference type="Gene3D" id="1.10.287.70">
    <property type="match status" value="1"/>
</dbReference>
<keyword evidence="3" id="KW-0472">Membrane</keyword>
<keyword evidence="6" id="KW-1185">Reference proteome</keyword>
<dbReference type="RefSeq" id="XP_005830792.1">
    <property type="nucleotide sequence ID" value="XM_005830735.1"/>
</dbReference>
<reference evidence="6" key="2">
    <citation type="submission" date="2012-11" db="EMBL/GenBank/DDBJ databases">
        <authorList>
            <person name="Kuo A."/>
            <person name="Curtis B.A."/>
            <person name="Tanifuji G."/>
            <person name="Burki F."/>
            <person name="Gruber A."/>
            <person name="Irimia M."/>
            <person name="Maruyama S."/>
            <person name="Arias M.C."/>
            <person name="Ball S.G."/>
            <person name="Gile G.H."/>
            <person name="Hirakawa Y."/>
            <person name="Hopkins J.F."/>
            <person name="Rensing S.A."/>
            <person name="Schmutz J."/>
            <person name="Symeonidi A."/>
            <person name="Elias M."/>
            <person name="Eveleigh R.J."/>
            <person name="Herman E.K."/>
            <person name="Klute M.J."/>
            <person name="Nakayama T."/>
            <person name="Obornik M."/>
            <person name="Reyes-Prieto A."/>
            <person name="Armbrust E.V."/>
            <person name="Aves S.J."/>
            <person name="Beiko R.G."/>
            <person name="Coutinho P."/>
            <person name="Dacks J.B."/>
            <person name="Durnford D.G."/>
            <person name="Fast N.M."/>
            <person name="Green B.R."/>
            <person name="Grisdale C."/>
            <person name="Hempe F."/>
            <person name="Henrissat B."/>
            <person name="Hoppner M.P."/>
            <person name="Ishida K.-I."/>
            <person name="Kim E."/>
            <person name="Koreny L."/>
            <person name="Kroth P.G."/>
            <person name="Liu Y."/>
            <person name="Malik S.-B."/>
            <person name="Maier U.G."/>
            <person name="McRose D."/>
            <person name="Mock T."/>
            <person name="Neilson J.A."/>
            <person name="Onodera N.T."/>
            <person name="Poole A.M."/>
            <person name="Pritham E.J."/>
            <person name="Richards T.A."/>
            <person name="Rocap G."/>
            <person name="Roy S.W."/>
            <person name="Sarai C."/>
            <person name="Schaack S."/>
            <person name="Shirato S."/>
            <person name="Slamovits C.H."/>
            <person name="Spencer D.F."/>
            <person name="Suzuki S."/>
            <person name="Worden A.Z."/>
            <person name="Zauner S."/>
            <person name="Barry K."/>
            <person name="Bell C."/>
            <person name="Bharti A.K."/>
            <person name="Crow J.A."/>
            <person name="Grimwood J."/>
            <person name="Kramer R."/>
            <person name="Lindquist E."/>
            <person name="Lucas S."/>
            <person name="Salamov A."/>
            <person name="McFadden G.I."/>
            <person name="Lane C.E."/>
            <person name="Keeling P.J."/>
            <person name="Gray M.W."/>
            <person name="Grigoriev I.V."/>
            <person name="Archibald J.M."/>
        </authorList>
    </citation>
    <scope>NUCLEOTIDE SEQUENCE</scope>
    <source>
        <strain evidence="6">CCMP2712</strain>
    </source>
</reference>
<feature type="coiled-coil region" evidence="1">
    <location>
        <begin position="508"/>
        <end position="535"/>
    </location>
</feature>
<proteinExistence type="predicted"/>
<gene>
    <name evidence="4" type="ORF">GUITHDRAFT_110266</name>
</gene>
<feature type="transmembrane region" description="Helical" evidence="3">
    <location>
        <begin position="217"/>
        <end position="240"/>
    </location>
</feature>
<feature type="transmembrane region" description="Helical" evidence="3">
    <location>
        <begin position="285"/>
        <end position="302"/>
    </location>
</feature>
<organism evidence="4">
    <name type="scientific">Guillardia theta (strain CCMP2712)</name>
    <name type="common">Cryptophyte</name>
    <dbReference type="NCBI Taxonomy" id="905079"/>
    <lineage>
        <taxon>Eukaryota</taxon>
        <taxon>Cryptophyceae</taxon>
        <taxon>Pyrenomonadales</taxon>
        <taxon>Geminigeraceae</taxon>
        <taxon>Guillardia</taxon>
    </lineage>
</organism>
<protein>
    <submittedName>
        <fullName evidence="4 5">Uncharacterized protein</fullName>
    </submittedName>
</protein>
<feature type="transmembrane region" description="Helical" evidence="3">
    <location>
        <begin position="51"/>
        <end position="70"/>
    </location>
</feature>
<keyword evidence="1" id="KW-0175">Coiled coil</keyword>
<feature type="compositionally biased region" description="Polar residues" evidence="2">
    <location>
        <begin position="721"/>
        <end position="738"/>
    </location>
</feature>
<feature type="transmembrane region" description="Helical" evidence="3">
    <location>
        <begin position="177"/>
        <end position="197"/>
    </location>
</feature>
<dbReference type="SUPFAM" id="SSF81324">
    <property type="entry name" value="Voltage-gated potassium channels"/>
    <property type="match status" value="1"/>
</dbReference>
<evidence type="ECO:0000256" key="1">
    <source>
        <dbReference type="SAM" id="Coils"/>
    </source>
</evidence>
<evidence type="ECO:0000313" key="6">
    <source>
        <dbReference type="Proteomes" id="UP000011087"/>
    </source>
</evidence>
<dbReference type="KEGG" id="gtt:GUITHDRAFT_110266"/>
<feature type="region of interest" description="Disordered" evidence="2">
    <location>
        <begin position="454"/>
        <end position="480"/>
    </location>
</feature>
<reference evidence="4 6" key="1">
    <citation type="journal article" date="2012" name="Nature">
        <title>Algal genomes reveal evolutionary mosaicism and the fate of nucleomorphs.</title>
        <authorList>
            <consortium name="DOE Joint Genome Institute"/>
            <person name="Curtis B.A."/>
            <person name="Tanifuji G."/>
            <person name="Burki F."/>
            <person name="Gruber A."/>
            <person name="Irimia M."/>
            <person name="Maruyama S."/>
            <person name="Arias M.C."/>
            <person name="Ball S.G."/>
            <person name="Gile G.H."/>
            <person name="Hirakawa Y."/>
            <person name="Hopkins J.F."/>
            <person name="Kuo A."/>
            <person name="Rensing S.A."/>
            <person name="Schmutz J."/>
            <person name="Symeonidi A."/>
            <person name="Elias M."/>
            <person name="Eveleigh R.J."/>
            <person name="Herman E.K."/>
            <person name="Klute M.J."/>
            <person name="Nakayama T."/>
            <person name="Obornik M."/>
            <person name="Reyes-Prieto A."/>
            <person name="Armbrust E.V."/>
            <person name="Aves S.J."/>
            <person name="Beiko R.G."/>
            <person name="Coutinho P."/>
            <person name="Dacks J.B."/>
            <person name="Durnford D.G."/>
            <person name="Fast N.M."/>
            <person name="Green B.R."/>
            <person name="Grisdale C.J."/>
            <person name="Hempel F."/>
            <person name="Henrissat B."/>
            <person name="Hoppner M.P."/>
            <person name="Ishida K."/>
            <person name="Kim E."/>
            <person name="Koreny L."/>
            <person name="Kroth P.G."/>
            <person name="Liu Y."/>
            <person name="Malik S.B."/>
            <person name="Maier U.G."/>
            <person name="McRose D."/>
            <person name="Mock T."/>
            <person name="Neilson J.A."/>
            <person name="Onodera N.T."/>
            <person name="Poole A.M."/>
            <person name="Pritham E.J."/>
            <person name="Richards T.A."/>
            <person name="Rocap G."/>
            <person name="Roy S.W."/>
            <person name="Sarai C."/>
            <person name="Schaack S."/>
            <person name="Shirato S."/>
            <person name="Slamovits C.H."/>
            <person name="Spencer D.F."/>
            <person name="Suzuki S."/>
            <person name="Worden A.Z."/>
            <person name="Zauner S."/>
            <person name="Barry K."/>
            <person name="Bell C."/>
            <person name="Bharti A.K."/>
            <person name="Crow J.A."/>
            <person name="Grimwood J."/>
            <person name="Kramer R."/>
            <person name="Lindquist E."/>
            <person name="Lucas S."/>
            <person name="Salamov A."/>
            <person name="McFadden G.I."/>
            <person name="Lane C.E."/>
            <person name="Keeling P.J."/>
            <person name="Gray M.W."/>
            <person name="Grigoriev I.V."/>
            <person name="Archibald J.M."/>
        </authorList>
    </citation>
    <scope>NUCLEOTIDE SEQUENCE</scope>
    <source>
        <strain evidence="4 6">CCMP2712</strain>
    </source>
</reference>
<dbReference type="Proteomes" id="UP000011087">
    <property type="component" value="Unassembled WGS sequence"/>
</dbReference>
<feature type="compositionally biased region" description="Basic and acidic residues" evidence="2">
    <location>
        <begin position="454"/>
        <end position="477"/>
    </location>
</feature>
<accession>L1J686</accession>
<evidence type="ECO:0000256" key="3">
    <source>
        <dbReference type="SAM" id="Phobius"/>
    </source>
</evidence>
<dbReference type="PANTHER" id="PTHR10153">
    <property type="entry name" value="SMALL CONDUCTANCE CALCIUM-ACTIVATED POTASSIUM CHANNEL"/>
    <property type="match status" value="1"/>
</dbReference>
<reference evidence="5" key="3">
    <citation type="submission" date="2015-06" db="UniProtKB">
        <authorList>
            <consortium name="EnsemblProtists"/>
        </authorList>
    </citation>
    <scope>IDENTIFICATION</scope>
</reference>
<dbReference type="STRING" id="905079.L1J686"/>
<feature type="transmembrane region" description="Helical" evidence="3">
    <location>
        <begin position="108"/>
        <end position="129"/>
    </location>
</feature>